<evidence type="ECO:0000313" key="5">
    <source>
        <dbReference type="EMBL" id="KRM76138.1"/>
    </source>
</evidence>
<feature type="domain" description="Peptidase M20 dimerisation" evidence="4">
    <location>
        <begin position="183"/>
        <end position="282"/>
    </location>
</feature>
<dbReference type="Proteomes" id="UP000051612">
    <property type="component" value="Unassembled WGS sequence"/>
</dbReference>
<dbReference type="GO" id="GO:0016787">
    <property type="term" value="F:hydrolase activity"/>
    <property type="evidence" value="ECO:0007669"/>
    <property type="project" value="UniProtKB-KW"/>
</dbReference>
<comment type="caution">
    <text evidence="5">The sequence shown here is derived from an EMBL/GenBank/DDBJ whole genome shotgun (WGS) entry which is preliminary data.</text>
</comment>
<name>A0A0R2BAQ9_9LACO</name>
<dbReference type="InterPro" id="IPR036264">
    <property type="entry name" value="Bact_exopeptidase_dim_dom"/>
</dbReference>
<dbReference type="InterPro" id="IPR017150">
    <property type="entry name" value="Pept_M20_glutamate_carboxypep"/>
</dbReference>
<dbReference type="InterPro" id="IPR050072">
    <property type="entry name" value="Peptidase_M20A"/>
</dbReference>
<evidence type="ECO:0000313" key="6">
    <source>
        <dbReference type="Proteomes" id="UP000051612"/>
    </source>
</evidence>
<reference evidence="5 6" key="1">
    <citation type="journal article" date="2015" name="Genome Announc.">
        <title>Expanding the biotechnology potential of lactobacilli through comparative genomics of 213 strains and associated genera.</title>
        <authorList>
            <person name="Sun Z."/>
            <person name="Harris H.M."/>
            <person name="McCann A."/>
            <person name="Guo C."/>
            <person name="Argimon S."/>
            <person name="Zhang W."/>
            <person name="Yang X."/>
            <person name="Jeffery I.B."/>
            <person name="Cooney J.C."/>
            <person name="Kagawa T.F."/>
            <person name="Liu W."/>
            <person name="Song Y."/>
            <person name="Salvetti E."/>
            <person name="Wrobel A."/>
            <person name="Rasinkangas P."/>
            <person name="Parkhill J."/>
            <person name="Rea M.C."/>
            <person name="O'Sullivan O."/>
            <person name="Ritari J."/>
            <person name="Douillard F.P."/>
            <person name="Paul Ross R."/>
            <person name="Yang R."/>
            <person name="Briner A.E."/>
            <person name="Felis G.E."/>
            <person name="de Vos W.M."/>
            <person name="Barrangou R."/>
            <person name="Klaenhammer T.R."/>
            <person name="Caufield P.W."/>
            <person name="Cui Y."/>
            <person name="Zhang H."/>
            <person name="O'Toole P.W."/>
        </authorList>
    </citation>
    <scope>NUCLEOTIDE SEQUENCE [LARGE SCALE GENOMIC DNA]</scope>
    <source>
        <strain evidence="5 6">DSM 20452</strain>
    </source>
</reference>
<dbReference type="Gene3D" id="3.30.70.360">
    <property type="match status" value="1"/>
</dbReference>
<sequence>MRNIQQYLVSQRAEMIALTEKLVNIDSPSTHLAGIKQVATVLSEKMQSLGMQIRQIDQGKPGMVLVGELAGVKDQAPVILSGHLDTVFPVGTATARPFKVVGDKMLGPGVYDMKAGLVIGLFAIQALQRVSLLKRPLKMIIVSDEEKLHFDSRAAAIMAQEVTGGAYGLNLEGAAKCTQISTHQRGGMIIDITVHGKAAHSGIEPQKGRSAILELADKLPKLAALTDMTQGIHVNCGMISGGISENIIPDRAKVSLGVRFKTEKQRKELLAKIIQLTQEHLVLDTTTEVTVRTKIDSMEETKQVKQLFADLKQTAQRVNLLTLEAVGDSGASDAGIMVTNGVPCLDGVGVVGDGAHTDQEFAKVSSMIERASLLAEFIMEQE</sequence>
<evidence type="ECO:0000256" key="3">
    <source>
        <dbReference type="PIRSR" id="PIRSR037238-1"/>
    </source>
</evidence>
<dbReference type="EMBL" id="AYYN01000047">
    <property type="protein sequence ID" value="KRM76138.1"/>
    <property type="molecule type" value="Genomic_DNA"/>
</dbReference>
<dbReference type="Gene3D" id="3.40.630.10">
    <property type="entry name" value="Zn peptidases"/>
    <property type="match status" value="1"/>
</dbReference>
<evidence type="ECO:0000256" key="2">
    <source>
        <dbReference type="ARBA" id="ARBA00022801"/>
    </source>
</evidence>
<dbReference type="AlphaFoldDB" id="A0A0R2BAQ9"/>
<gene>
    <name evidence="5" type="ORF">FC48_GL001951</name>
</gene>
<proteinExistence type="predicted"/>
<dbReference type="Pfam" id="PF07687">
    <property type="entry name" value="M20_dimer"/>
    <property type="match status" value="1"/>
</dbReference>
<keyword evidence="2" id="KW-0378">Hydrolase</keyword>
<dbReference type="PANTHER" id="PTHR43808:SF9">
    <property type="entry name" value="BLL0789 PROTEIN"/>
    <property type="match status" value="1"/>
</dbReference>
<dbReference type="Pfam" id="PF01546">
    <property type="entry name" value="Peptidase_M20"/>
    <property type="match status" value="1"/>
</dbReference>
<dbReference type="SUPFAM" id="SSF53187">
    <property type="entry name" value="Zn-dependent exopeptidases"/>
    <property type="match status" value="1"/>
</dbReference>
<protein>
    <submittedName>
        <fullName evidence="5">Peptidase M20</fullName>
    </submittedName>
</protein>
<dbReference type="SUPFAM" id="SSF55031">
    <property type="entry name" value="Bacterial exopeptidase dimerisation domain"/>
    <property type="match status" value="1"/>
</dbReference>
<dbReference type="RefSeq" id="WP_056958751.1">
    <property type="nucleotide sequence ID" value="NZ_AYYN01000047.1"/>
</dbReference>
<dbReference type="GO" id="GO:0046872">
    <property type="term" value="F:metal ion binding"/>
    <property type="evidence" value="ECO:0007669"/>
    <property type="project" value="UniProtKB-KW"/>
</dbReference>
<keyword evidence="1" id="KW-0479">Metal-binding</keyword>
<accession>A0A0R2BAQ9</accession>
<organism evidence="5 6">
    <name type="scientific">Ligilactobacillus murinus DSM 20452 = NBRC 14221</name>
    <dbReference type="NCBI Taxonomy" id="1423772"/>
    <lineage>
        <taxon>Bacteria</taxon>
        <taxon>Bacillati</taxon>
        <taxon>Bacillota</taxon>
        <taxon>Bacilli</taxon>
        <taxon>Lactobacillales</taxon>
        <taxon>Lactobacillaceae</taxon>
        <taxon>Ligilactobacillus</taxon>
    </lineage>
</organism>
<dbReference type="PIRSF" id="PIRSF037238">
    <property type="entry name" value="Carboxypeptidase_G2"/>
    <property type="match status" value="1"/>
</dbReference>
<dbReference type="InterPro" id="IPR011650">
    <property type="entry name" value="Peptidase_M20_dimer"/>
</dbReference>
<dbReference type="InterPro" id="IPR002933">
    <property type="entry name" value="Peptidase_M20"/>
</dbReference>
<evidence type="ECO:0000259" key="4">
    <source>
        <dbReference type="Pfam" id="PF07687"/>
    </source>
</evidence>
<dbReference type="PANTHER" id="PTHR43808">
    <property type="entry name" value="ACETYLORNITHINE DEACETYLASE"/>
    <property type="match status" value="1"/>
</dbReference>
<dbReference type="PATRIC" id="fig|1423772.3.peg.2086"/>
<feature type="active site" evidence="3">
    <location>
        <position position="85"/>
    </location>
</feature>
<evidence type="ECO:0000256" key="1">
    <source>
        <dbReference type="ARBA" id="ARBA00022723"/>
    </source>
</evidence>
<feature type="active site" description="Proton acceptor" evidence="3">
    <location>
        <position position="145"/>
    </location>
</feature>